<organism evidence="1 2">
    <name type="scientific">Aspergillus melleus</name>
    <dbReference type="NCBI Taxonomy" id="138277"/>
    <lineage>
        <taxon>Eukaryota</taxon>
        <taxon>Fungi</taxon>
        <taxon>Dikarya</taxon>
        <taxon>Ascomycota</taxon>
        <taxon>Pezizomycotina</taxon>
        <taxon>Eurotiomycetes</taxon>
        <taxon>Eurotiomycetidae</taxon>
        <taxon>Eurotiales</taxon>
        <taxon>Aspergillaceae</taxon>
        <taxon>Aspergillus</taxon>
        <taxon>Aspergillus subgen. Circumdati</taxon>
    </lineage>
</organism>
<reference evidence="1 2" key="1">
    <citation type="journal article" date="2023" name="ACS Omega">
        <title>Identification of the Neoaspergillic Acid Biosynthesis Gene Cluster by Establishing an In Vitro CRISPR-Ribonucleoprotein Genetic System in Aspergillus melleus.</title>
        <authorList>
            <person name="Yuan B."/>
            <person name="Grau M.F."/>
            <person name="Murata R.M."/>
            <person name="Torok T."/>
            <person name="Venkateswaran K."/>
            <person name="Stajich J.E."/>
            <person name="Wang C.C.C."/>
        </authorList>
    </citation>
    <scope>NUCLEOTIDE SEQUENCE [LARGE SCALE GENOMIC DNA]</scope>
    <source>
        <strain evidence="1 2">IMV 1140</strain>
    </source>
</reference>
<protein>
    <submittedName>
        <fullName evidence="1">tRNA (Adenine(58)-N(1))-methyltransferase non-catalytic subunit trm6</fullName>
    </submittedName>
</protein>
<dbReference type="Proteomes" id="UP001177260">
    <property type="component" value="Unassembled WGS sequence"/>
</dbReference>
<gene>
    <name evidence="1" type="primary">TRM6</name>
    <name evidence="1" type="ORF">N8T08_000745</name>
</gene>
<accession>A0ACC3AQP6</accession>
<sequence length="591" mass="65452">MHSYIRPHQHVALRLPSDSTKIVKVVPNTMIFLGKYGSFPSNQIIGRPFYLTFEIVSTPGETDNCTLRIISAAEIHAESLITEGEGFGDAEGDDDEAEMNMDQPPVRTNRETLDDNSAQSMTVEEIEALKKESGGAGREIIAKLLESHSALDQKTAFSLAKYTLRKRKKYMKRFTVLPLDVSLLTNYMLHEKDASKTLELRDELLGLLGCWGNVHYGSDSSLDAALTSTKPNGRYLVIDDTGGLVVAAMAERMGILYPHDGEDEEEQTSANEPLAPRTDEDTEATEDAQSSANSAAPKRPNRRAHMSARDNTITLVHANMQANLSLLKHFGYEQDNPDPTHPLYAHLKTVSWLQLIDPSADSLYSQEPPVVPDAELATLKPNKRNTYYRKRNRWMRVQKVVDEVRAGGYDGLVVASLSDPDSLLKHAVPLLAGSAQVAVYSPTIEPLTQLMDLYSTPRKTAFLNKRQDLKEKQQQQQQQKSNDQTADGTAEPQVTEFPELLEEFFLDPSLLLAPTLETSRVRHWQVLPGRTHPLMSGRGGAEGYVFHAVRVVPTQAAVHAAGNLSRKKRKITTETPTAATDSASGMDVDPK</sequence>
<evidence type="ECO:0000313" key="2">
    <source>
        <dbReference type="Proteomes" id="UP001177260"/>
    </source>
</evidence>
<dbReference type="EMBL" id="JAOPJF010000107">
    <property type="protein sequence ID" value="KAK1139464.1"/>
    <property type="molecule type" value="Genomic_DNA"/>
</dbReference>
<comment type="caution">
    <text evidence="1">The sequence shown here is derived from an EMBL/GenBank/DDBJ whole genome shotgun (WGS) entry which is preliminary data.</text>
</comment>
<keyword evidence="2" id="KW-1185">Reference proteome</keyword>
<proteinExistence type="predicted"/>
<evidence type="ECO:0000313" key="1">
    <source>
        <dbReference type="EMBL" id="KAK1139464.1"/>
    </source>
</evidence>
<name>A0ACC3AQP6_9EURO</name>